<evidence type="ECO:0000313" key="3">
    <source>
        <dbReference type="Proteomes" id="UP000062160"/>
    </source>
</evidence>
<sequence length="259" mass="28860">MMYTKNNGESAKKRVFIGLLSVSILLILGMIFAGVLIYYNKFGDWYRYILLGVIIFLSIFIILIGIGLAAVVLTLLHVRSFFGLEKLMKSSLNLLFPLVVAIGRIFNIPAEVIKDSYIEVNNKLLQSKAYSLKPSDILILAPHCLQKWDCPYKVTADVSNCHHCGRCDIDKLLKISEEYGVNLTVVTGGTLARKKVKDFRPKAVVAIACERDLTDGILDTSPLPVFGVLNIRPEGPCKNTKVNLDKVTYAIEFFLSGKE</sequence>
<dbReference type="RefSeq" id="WP_238142708.1">
    <property type="nucleotide sequence ID" value="NZ_BSDN01000007.1"/>
</dbReference>
<proteinExistence type="predicted"/>
<keyword evidence="1" id="KW-0472">Membrane</keyword>
<feature type="transmembrane region" description="Helical" evidence="1">
    <location>
        <begin position="15"/>
        <end position="39"/>
    </location>
</feature>
<dbReference type="InterPro" id="IPR002829">
    <property type="entry name" value="DUF116"/>
</dbReference>
<protein>
    <recommendedName>
        <fullName evidence="4">DUF116 domain-containing protein</fullName>
    </recommendedName>
</protein>
<name>A0A0U9HHP5_9FIRM</name>
<dbReference type="PANTHER" id="PTHR43801">
    <property type="entry name" value="NUCLEOTIDE-BINDING PROTEIN-RELATED"/>
    <property type="match status" value="1"/>
</dbReference>
<dbReference type="PANTHER" id="PTHR43801:SF1">
    <property type="entry name" value="POLYPRENYL SYNTHETASE"/>
    <property type="match status" value="1"/>
</dbReference>
<keyword evidence="1" id="KW-0812">Transmembrane</keyword>
<dbReference type="Pfam" id="PF01976">
    <property type="entry name" value="DUF116"/>
    <property type="match status" value="1"/>
</dbReference>
<keyword evidence="3" id="KW-1185">Reference proteome</keyword>
<keyword evidence="1" id="KW-1133">Transmembrane helix</keyword>
<dbReference type="Proteomes" id="UP000062160">
    <property type="component" value="Unassembled WGS sequence"/>
</dbReference>
<accession>A0A0U9HHP5</accession>
<evidence type="ECO:0000256" key="1">
    <source>
        <dbReference type="SAM" id="Phobius"/>
    </source>
</evidence>
<dbReference type="EMBL" id="DF977003">
    <property type="protein sequence ID" value="GAQ26070.1"/>
    <property type="molecule type" value="Genomic_DNA"/>
</dbReference>
<gene>
    <name evidence="2" type="ORF">TSYNT_9326</name>
</gene>
<organism evidence="2">
    <name type="scientific">Tepidanaerobacter syntrophicus</name>
    <dbReference type="NCBI Taxonomy" id="224999"/>
    <lineage>
        <taxon>Bacteria</taxon>
        <taxon>Bacillati</taxon>
        <taxon>Bacillota</taxon>
        <taxon>Clostridia</taxon>
        <taxon>Thermosediminibacterales</taxon>
        <taxon>Tepidanaerobacteraceae</taxon>
        <taxon>Tepidanaerobacter</taxon>
    </lineage>
</organism>
<reference evidence="2" key="1">
    <citation type="journal article" date="2016" name="Genome Announc.">
        <title>Draft Genome Sequence of the Syntrophic Lactate-Degrading Bacterium Tepidanaerobacter syntrophicus JLT.</title>
        <authorList>
            <person name="Matsuura N."/>
            <person name="Ohashi A."/>
            <person name="Tourlousse D.M."/>
            <person name="Sekiguchi Y."/>
        </authorList>
    </citation>
    <scope>NUCLEOTIDE SEQUENCE [LARGE SCALE GENOMIC DNA]</scope>
    <source>
        <strain evidence="2">JL</strain>
    </source>
</reference>
<evidence type="ECO:0008006" key="4">
    <source>
        <dbReference type="Google" id="ProtNLM"/>
    </source>
</evidence>
<dbReference type="STRING" id="224999.GCA_001485475_02109"/>
<feature type="transmembrane region" description="Helical" evidence="1">
    <location>
        <begin position="45"/>
        <end position="78"/>
    </location>
</feature>
<dbReference type="AlphaFoldDB" id="A0A0U9HHP5"/>
<evidence type="ECO:0000313" key="2">
    <source>
        <dbReference type="EMBL" id="GAQ26070.1"/>
    </source>
</evidence>